<protein>
    <submittedName>
        <fullName evidence="1">Uncharacterized protein</fullName>
    </submittedName>
</protein>
<comment type="caution">
    <text evidence="1">The sequence shown here is derived from an EMBL/GenBank/DDBJ whole genome shotgun (WGS) entry which is preliminary data.</text>
</comment>
<accession>X0UPC0</accession>
<dbReference type="AlphaFoldDB" id="X0UPC0"/>
<name>X0UPC0_9ZZZZ</name>
<evidence type="ECO:0000313" key="1">
    <source>
        <dbReference type="EMBL" id="GAG07664.1"/>
    </source>
</evidence>
<sequence length="67" mass="7619">MKVAFEAQIMQNNIKSLRSMDKQAHLTLEYSAEENDLIDGINKLHSAEKTVIVVIMDKKESATIEKK</sequence>
<organism evidence="1">
    <name type="scientific">marine sediment metagenome</name>
    <dbReference type="NCBI Taxonomy" id="412755"/>
    <lineage>
        <taxon>unclassified sequences</taxon>
        <taxon>metagenomes</taxon>
        <taxon>ecological metagenomes</taxon>
    </lineage>
</organism>
<dbReference type="EMBL" id="BARS01027065">
    <property type="protein sequence ID" value="GAG07664.1"/>
    <property type="molecule type" value="Genomic_DNA"/>
</dbReference>
<proteinExistence type="predicted"/>
<gene>
    <name evidence="1" type="ORF">S01H1_42551</name>
</gene>
<reference evidence="1" key="1">
    <citation type="journal article" date="2014" name="Front. Microbiol.">
        <title>High frequency of phylogenetically diverse reductive dehalogenase-homologous genes in deep subseafloor sedimentary metagenomes.</title>
        <authorList>
            <person name="Kawai M."/>
            <person name="Futagami T."/>
            <person name="Toyoda A."/>
            <person name="Takaki Y."/>
            <person name="Nishi S."/>
            <person name="Hori S."/>
            <person name="Arai W."/>
            <person name="Tsubouchi T."/>
            <person name="Morono Y."/>
            <person name="Uchiyama I."/>
            <person name="Ito T."/>
            <person name="Fujiyama A."/>
            <person name="Inagaki F."/>
            <person name="Takami H."/>
        </authorList>
    </citation>
    <scope>NUCLEOTIDE SEQUENCE</scope>
    <source>
        <strain evidence="1">Expedition CK06-06</strain>
    </source>
</reference>